<dbReference type="AlphaFoldDB" id="A0A494YYR3"/>
<accession>A0A494YYR3</accession>
<evidence type="ECO:0000313" key="7">
    <source>
        <dbReference type="Proteomes" id="UP000272238"/>
    </source>
</evidence>
<dbReference type="Pfam" id="PF00743">
    <property type="entry name" value="FMO-like"/>
    <property type="match status" value="1"/>
</dbReference>
<evidence type="ECO:0000256" key="3">
    <source>
        <dbReference type="ARBA" id="ARBA00022827"/>
    </source>
</evidence>
<evidence type="ECO:0000256" key="5">
    <source>
        <dbReference type="ARBA" id="ARBA00023002"/>
    </source>
</evidence>
<keyword evidence="7" id="KW-1185">Reference proteome</keyword>
<dbReference type="GO" id="GO:0050660">
    <property type="term" value="F:flavin adenine dinucleotide binding"/>
    <property type="evidence" value="ECO:0007669"/>
    <property type="project" value="InterPro"/>
</dbReference>
<dbReference type="GO" id="GO:0050661">
    <property type="term" value="F:NADP binding"/>
    <property type="evidence" value="ECO:0007669"/>
    <property type="project" value="InterPro"/>
</dbReference>
<sequence length="538" mass="61370">MSKLDANLDFDAIVIGGGFSGIYAVHRLKNELNLDVIAFEKGGHVGGTWYWNRYPGALSDTESFVYRFSFDKELLQEYTWTHNYLTQKEVLNYLTHVTERYNIKDNFKLNTEVTKVKFNEDESYWEVTTNHEKTYTAQFLICGLGLLSAVHKPNIPGIDNFKGQYYHTAQWPENADYKGKKVGVIGTGSTGIQLITAIAPEVEHLTVFQRTAQYNVPLGYRKQSEEEIAEIKANYDQIWDTVRNSVTAFGYPDTNISAMDHSEEEREAKFEEAWKRGNGFYFLNHVFNDLATNREANDAAANFIKKKIKEIVKDPETAEKLTPKEPYARRPCANDGYYYTFNRDNVSLVDIKANPIVEVTEKGIRTTEGEHELDVIIFATGFDAMDGNYTKFPMIGRNNVVLKDKWKNGSRSYLGIMESDFPNMFMSRAPLSSFTNNPPAIESELGWAIDLIKYLIDNNLRTAEPTKEAVDGWYDLCLKLSEGSLFGETQSWIFGANIPGKPVSVRFYMGGMGNYNKELEKRGFSELVFDKALEKSDR</sequence>
<keyword evidence="4" id="KW-0521">NADP</keyword>
<keyword evidence="3" id="KW-0274">FAD</keyword>
<dbReference type="RefSeq" id="WP_121215109.1">
    <property type="nucleotide sequence ID" value="NZ_RBZN01000033.1"/>
</dbReference>
<reference evidence="6 7" key="1">
    <citation type="journal article" date="2016" name="Antonie Van Leeuwenhoek">
        <title>Lysinibacillus endophyticus sp. nov., an indole-3-acetic acid producing endophytic bacterium isolated from corn root (Zea mays cv. Xinken-5).</title>
        <authorList>
            <person name="Yu J."/>
            <person name="Guan X."/>
            <person name="Liu C."/>
            <person name="Xiang W."/>
            <person name="Yu Z."/>
            <person name="Liu X."/>
            <person name="Wang G."/>
        </authorList>
    </citation>
    <scope>NUCLEOTIDE SEQUENCE [LARGE SCALE GENOMIC DNA]</scope>
    <source>
        <strain evidence="6 7">DSM 100506</strain>
    </source>
</reference>
<evidence type="ECO:0000256" key="2">
    <source>
        <dbReference type="ARBA" id="ARBA00022630"/>
    </source>
</evidence>
<organism evidence="6 7">
    <name type="scientific">Ureibacillus endophyticus</name>
    <dbReference type="NCBI Taxonomy" id="1978490"/>
    <lineage>
        <taxon>Bacteria</taxon>
        <taxon>Bacillati</taxon>
        <taxon>Bacillota</taxon>
        <taxon>Bacilli</taxon>
        <taxon>Bacillales</taxon>
        <taxon>Caryophanaceae</taxon>
        <taxon>Ureibacillus</taxon>
    </lineage>
</organism>
<evidence type="ECO:0000256" key="1">
    <source>
        <dbReference type="ARBA" id="ARBA00010139"/>
    </source>
</evidence>
<dbReference type="OrthoDB" id="9778740at2"/>
<gene>
    <name evidence="6" type="ORF">D8M03_12385</name>
</gene>
<dbReference type="PANTHER" id="PTHR43098:SF5">
    <property type="entry name" value="DUAL-FUNCTIONAL MONOOXYGENASE_METHYLTRANSFERASE PSOF"/>
    <property type="match status" value="1"/>
</dbReference>
<dbReference type="InterPro" id="IPR050775">
    <property type="entry name" value="FAD-binding_Monooxygenases"/>
</dbReference>
<protein>
    <submittedName>
        <fullName evidence="6">NAD(P)/FAD-dependent oxidoreductase</fullName>
    </submittedName>
</protein>
<evidence type="ECO:0000313" key="6">
    <source>
        <dbReference type="EMBL" id="RKQ15144.1"/>
    </source>
</evidence>
<evidence type="ECO:0000256" key="4">
    <source>
        <dbReference type="ARBA" id="ARBA00022857"/>
    </source>
</evidence>
<dbReference type="EMBL" id="RBZN01000033">
    <property type="protein sequence ID" value="RKQ15144.1"/>
    <property type="molecule type" value="Genomic_DNA"/>
</dbReference>
<dbReference type="CDD" id="cd01653">
    <property type="entry name" value="GATase1"/>
    <property type="match status" value="1"/>
</dbReference>
<dbReference type="GO" id="GO:0004499">
    <property type="term" value="F:N,N-dimethylaniline monooxygenase activity"/>
    <property type="evidence" value="ECO:0007669"/>
    <property type="project" value="InterPro"/>
</dbReference>
<comment type="similarity">
    <text evidence="1">Belongs to the FAD-binding monooxygenase family.</text>
</comment>
<dbReference type="SUPFAM" id="SSF51905">
    <property type="entry name" value="FAD/NAD(P)-binding domain"/>
    <property type="match status" value="2"/>
</dbReference>
<comment type="caution">
    <text evidence="6">The sequence shown here is derived from an EMBL/GenBank/DDBJ whole genome shotgun (WGS) entry which is preliminary data.</text>
</comment>
<dbReference type="InterPro" id="IPR036188">
    <property type="entry name" value="FAD/NAD-bd_sf"/>
</dbReference>
<keyword evidence="2" id="KW-0285">Flavoprotein</keyword>
<dbReference type="Proteomes" id="UP000272238">
    <property type="component" value="Unassembled WGS sequence"/>
</dbReference>
<dbReference type="PANTHER" id="PTHR43098">
    <property type="entry name" value="L-ORNITHINE N(5)-MONOOXYGENASE-RELATED"/>
    <property type="match status" value="1"/>
</dbReference>
<dbReference type="InterPro" id="IPR020946">
    <property type="entry name" value="Flavin_mOase-like"/>
</dbReference>
<proteinExistence type="inferred from homology"/>
<keyword evidence="5" id="KW-0560">Oxidoreductase</keyword>
<name>A0A494YYR3_9BACL</name>
<dbReference type="Gene3D" id="3.50.50.60">
    <property type="entry name" value="FAD/NAD(P)-binding domain"/>
    <property type="match status" value="2"/>
</dbReference>